<dbReference type="Proteomes" id="UP000008694">
    <property type="component" value="Unassembled WGS sequence"/>
</dbReference>
<organism evidence="2">
    <name type="scientific">Arabidopsis lyrata subsp. lyrata</name>
    <name type="common">Lyre-leaved rock-cress</name>
    <dbReference type="NCBI Taxonomy" id="81972"/>
    <lineage>
        <taxon>Eukaryota</taxon>
        <taxon>Viridiplantae</taxon>
        <taxon>Streptophyta</taxon>
        <taxon>Embryophyta</taxon>
        <taxon>Tracheophyta</taxon>
        <taxon>Spermatophyta</taxon>
        <taxon>Magnoliopsida</taxon>
        <taxon>eudicotyledons</taxon>
        <taxon>Gunneridae</taxon>
        <taxon>Pentapetalae</taxon>
        <taxon>rosids</taxon>
        <taxon>malvids</taxon>
        <taxon>Brassicales</taxon>
        <taxon>Brassicaceae</taxon>
        <taxon>Camelineae</taxon>
        <taxon>Arabidopsis</taxon>
    </lineage>
</organism>
<reference evidence="2" key="1">
    <citation type="journal article" date="2011" name="Nat. Genet.">
        <title>The Arabidopsis lyrata genome sequence and the basis of rapid genome size change.</title>
        <authorList>
            <person name="Hu T.T."/>
            <person name="Pattyn P."/>
            <person name="Bakker E.G."/>
            <person name="Cao J."/>
            <person name="Cheng J.-F."/>
            <person name="Clark R.M."/>
            <person name="Fahlgren N."/>
            <person name="Fawcett J.A."/>
            <person name="Grimwood J."/>
            <person name="Gundlach H."/>
            <person name="Haberer G."/>
            <person name="Hollister J.D."/>
            <person name="Ossowski S."/>
            <person name="Ottilar R.P."/>
            <person name="Salamov A.A."/>
            <person name="Schneeberger K."/>
            <person name="Spannagl M."/>
            <person name="Wang X."/>
            <person name="Yang L."/>
            <person name="Nasrallah M.E."/>
            <person name="Bergelson J."/>
            <person name="Carrington J.C."/>
            <person name="Gaut B.S."/>
            <person name="Schmutz J."/>
            <person name="Mayer K.F.X."/>
            <person name="Van de Peer Y."/>
            <person name="Grigoriev I.V."/>
            <person name="Nordborg M."/>
            <person name="Weigel D."/>
            <person name="Guo Y.-L."/>
        </authorList>
    </citation>
    <scope>NUCLEOTIDE SEQUENCE [LARGE SCALE GENOMIC DNA]</scope>
    <source>
        <strain evidence="2">cv. MN47</strain>
    </source>
</reference>
<dbReference type="HOGENOM" id="CLU_2944804_0_0_1"/>
<name>D7KKQ1_ARALL</name>
<proteinExistence type="predicted"/>
<gene>
    <name evidence="1" type="ORF">ARALYDRAFT_888302</name>
</gene>
<dbReference type="Gramene" id="scaffold_101096.1">
    <property type="protein sequence ID" value="scaffold_101096.1"/>
    <property type="gene ID" value="scaffold_101096.1"/>
</dbReference>
<dbReference type="AlphaFoldDB" id="D7KKQ1"/>
<accession>D7KKQ1</accession>
<keyword evidence="2" id="KW-1185">Reference proteome</keyword>
<evidence type="ECO:0000313" key="1">
    <source>
        <dbReference type="EMBL" id="EFH68823.1"/>
    </source>
</evidence>
<protein>
    <submittedName>
        <fullName evidence="1">Predicted protein</fullName>
    </submittedName>
</protein>
<evidence type="ECO:0000313" key="2">
    <source>
        <dbReference type="Proteomes" id="UP000008694"/>
    </source>
</evidence>
<sequence length="60" mass="6792">MKTDEEDWKCEGEGGKFGYRKATERRRLLDSGKNGSAWVSRDIYCVHVLAITGPLGLNYL</sequence>
<dbReference type="EMBL" id="GL348713">
    <property type="protein sequence ID" value="EFH68823.1"/>
    <property type="molecule type" value="Genomic_DNA"/>
</dbReference>